<dbReference type="EMBL" id="QGDL01000006">
    <property type="protein sequence ID" value="PWJ29515.1"/>
    <property type="molecule type" value="Genomic_DNA"/>
</dbReference>
<dbReference type="GO" id="GO:0016787">
    <property type="term" value="F:hydrolase activity"/>
    <property type="evidence" value="ECO:0007669"/>
    <property type="project" value="UniProtKB-KW"/>
</dbReference>
<dbReference type="AlphaFoldDB" id="A0A2Y9C5B0"/>
<dbReference type="RefSeq" id="WP_109731354.1">
    <property type="nucleotide sequence ID" value="NZ_BAAACK010000026.1"/>
</dbReference>
<evidence type="ECO:0000259" key="5">
    <source>
        <dbReference type="PROSITE" id="PS51206"/>
    </source>
</evidence>
<dbReference type="InterPro" id="IPR014818">
    <property type="entry name" value="Phage/plasmid_primase_P4_C"/>
</dbReference>
<evidence type="ECO:0000313" key="7">
    <source>
        <dbReference type="Proteomes" id="UP000245845"/>
    </source>
</evidence>
<proteinExistence type="predicted"/>
<dbReference type="InterPro" id="IPR027417">
    <property type="entry name" value="P-loop_NTPase"/>
</dbReference>
<dbReference type="OrthoDB" id="9763644at2"/>
<organism evidence="6 7">
    <name type="scientific">Faecalicatena orotica</name>
    <dbReference type="NCBI Taxonomy" id="1544"/>
    <lineage>
        <taxon>Bacteria</taxon>
        <taxon>Bacillati</taxon>
        <taxon>Bacillota</taxon>
        <taxon>Clostridia</taxon>
        <taxon>Lachnospirales</taxon>
        <taxon>Lachnospiraceae</taxon>
        <taxon>Faecalicatena</taxon>
    </lineage>
</organism>
<evidence type="ECO:0000256" key="3">
    <source>
        <dbReference type="ARBA" id="ARBA00022806"/>
    </source>
</evidence>
<dbReference type="Proteomes" id="UP000245845">
    <property type="component" value="Unassembled WGS sequence"/>
</dbReference>
<dbReference type="SUPFAM" id="SSF52540">
    <property type="entry name" value="P-loop containing nucleoside triphosphate hydrolases"/>
    <property type="match status" value="1"/>
</dbReference>
<accession>A0A2Y9C5B0</accession>
<dbReference type="SMART" id="SM00885">
    <property type="entry name" value="D5_N"/>
    <property type="match status" value="1"/>
</dbReference>
<dbReference type="GO" id="GO:0005524">
    <property type="term" value="F:ATP binding"/>
    <property type="evidence" value="ECO:0007669"/>
    <property type="project" value="UniProtKB-KW"/>
</dbReference>
<dbReference type="PROSITE" id="PS51206">
    <property type="entry name" value="SF3_HELICASE_1"/>
    <property type="match status" value="1"/>
</dbReference>
<dbReference type="InterPro" id="IPR006500">
    <property type="entry name" value="Helicase_put_C_phage/plasmid"/>
</dbReference>
<keyword evidence="7" id="KW-1185">Reference proteome</keyword>
<dbReference type="PANTHER" id="PTHR35372:SF2">
    <property type="entry name" value="SF3 HELICASE DOMAIN-CONTAINING PROTEIN"/>
    <property type="match status" value="1"/>
</dbReference>
<evidence type="ECO:0000256" key="2">
    <source>
        <dbReference type="ARBA" id="ARBA00022801"/>
    </source>
</evidence>
<dbReference type="InterPro" id="IPR014015">
    <property type="entry name" value="Helicase_SF3_DNA-vir"/>
</dbReference>
<name>A0A2Y9C5B0_9FIRM</name>
<keyword evidence="1" id="KW-0547">Nucleotide-binding</keyword>
<comment type="caution">
    <text evidence="6">The sequence shown here is derived from an EMBL/GenBank/DDBJ whole genome shotgun (WGS) entry which is preliminary data.</text>
</comment>
<protein>
    <submittedName>
        <fullName evidence="6">Putative DNA primase/helicase</fullName>
    </submittedName>
</protein>
<reference evidence="6 7" key="1">
    <citation type="submission" date="2018-05" db="EMBL/GenBank/DDBJ databases">
        <title>The Hungate 1000. A catalogue of reference genomes from the rumen microbiome.</title>
        <authorList>
            <person name="Kelly W."/>
        </authorList>
    </citation>
    <scope>NUCLEOTIDE SEQUENCE [LARGE SCALE GENOMIC DNA]</scope>
    <source>
        <strain evidence="6 7">NLAE-zl-C242</strain>
    </source>
</reference>
<dbReference type="InterPro" id="IPR004968">
    <property type="entry name" value="DNA_primase/NTPase_C"/>
</dbReference>
<dbReference type="PANTHER" id="PTHR35372">
    <property type="entry name" value="ATP BINDING PROTEIN-RELATED"/>
    <property type="match status" value="1"/>
</dbReference>
<evidence type="ECO:0000256" key="1">
    <source>
        <dbReference type="ARBA" id="ARBA00022741"/>
    </source>
</evidence>
<feature type="domain" description="SF3 helicase" evidence="5">
    <location>
        <begin position="392"/>
        <end position="548"/>
    </location>
</feature>
<dbReference type="NCBIfam" id="TIGR01613">
    <property type="entry name" value="primase_Cterm"/>
    <property type="match status" value="1"/>
</dbReference>
<sequence>MELMKFLKESGNVLFRGYYPGGGKSDKLEEDSKVRRGKTEPKELQEAIAKYPWLLGALHQHIVLVDYDKPEAFQCRLKIAKAKKEHCVVIESESRGGHFYWFDRNYTVQKSNAGNVTLLSLDHVDYKCGYRIIKATGEVKAADTYGTLSKNDKSLRKLVYCNVKTDNTLDEIPFYDLRLSEDSKKTYDFLGMGNGDGRQETLFNYMIPVKKNGFSYEQFKETAELIEQFLFSVPLGGEFDNAIRREKWDSINTAESQFLGNGNFQHNKFAAYLIDKYHIKKINGQLHVFNNGVYLPGESAIENIMLDEIDSLRKRQRMEVIDYMRIRCKNYDMGDFNKIAFNNGIYDVTTDSLEPFNPAYIITNKIPWDYNPEAKSDLVDEVLDKLSCNDTSIRYLLEEIAGACLYRSNTLGGGQAAILKGDKHNGKSTYISMIESMLGNDNYSSLDFAELGDRFRTANIFGKLANLGDDISDKYKDDVSLFKKIVTGETITAEEKGKPPFTFKPYPTLIFSSNNIPKMNDPTGAALRRLLIVPLNGKFTPETPDYDPAIQYKLKKKECVEYFIQLALDGLAEVLKRKSFTVPNAVQEEKDAYRIENNPLLSFIDDCKNDAGEIEGIINEPVAEVYRRYTVFCSENGHMAFSKNIFAKRVNQELGTESKQKKIQKKNVKVFELVTK</sequence>
<gene>
    <name evidence="6" type="ORF">A8806_106254</name>
</gene>
<dbReference type="Pfam" id="PF03288">
    <property type="entry name" value="Pox_D5"/>
    <property type="match status" value="1"/>
</dbReference>
<dbReference type="InterPro" id="IPR051620">
    <property type="entry name" value="ORF904-like_C"/>
</dbReference>
<dbReference type="Pfam" id="PF19263">
    <property type="entry name" value="DUF5906"/>
    <property type="match status" value="1"/>
</dbReference>
<evidence type="ECO:0000313" key="6">
    <source>
        <dbReference type="EMBL" id="PWJ29515.1"/>
    </source>
</evidence>
<evidence type="ECO:0000256" key="4">
    <source>
        <dbReference type="ARBA" id="ARBA00022840"/>
    </source>
</evidence>
<keyword evidence="2" id="KW-0378">Hydrolase</keyword>
<dbReference type="Pfam" id="PF08706">
    <property type="entry name" value="D5_N"/>
    <property type="match status" value="1"/>
</dbReference>
<dbReference type="Gene3D" id="3.40.50.300">
    <property type="entry name" value="P-loop containing nucleotide triphosphate hydrolases"/>
    <property type="match status" value="1"/>
</dbReference>
<keyword evidence="4" id="KW-0067">ATP-binding</keyword>
<dbReference type="InterPro" id="IPR045455">
    <property type="entry name" value="NrS-1_pol-like_helicase"/>
</dbReference>
<keyword evidence="3 6" id="KW-0347">Helicase</keyword>
<dbReference type="GO" id="GO:0004386">
    <property type="term" value="F:helicase activity"/>
    <property type="evidence" value="ECO:0007669"/>
    <property type="project" value="UniProtKB-KW"/>
</dbReference>